<evidence type="ECO:0000313" key="16">
    <source>
        <dbReference type="EMBL" id="KAK2186076.1"/>
    </source>
</evidence>
<evidence type="ECO:0000256" key="14">
    <source>
        <dbReference type="SAM" id="MobiDB-lite"/>
    </source>
</evidence>
<feature type="domain" description="KANL2-like probable zinc-finger" evidence="15">
    <location>
        <begin position="24"/>
        <end position="85"/>
    </location>
</feature>
<evidence type="ECO:0000256" key="7">
    <source>
        <dbReference type="ARBA" id="ARBA00022853"/>
    </source>
</evidence>
<accession>A0AAD9P0U2</accession>
<evidence type="ECO:0000256" key="6">
    <source>
        <dbReference type="ARBA" id="ARBA00022843"/>
    </source>
</evidence>
<keyword evidence="17" id="KW-1185">Reference proteome</keyword>
<keyword evidence="9" id="KW-0539">Nucleus</keyword>
<keyword evidence="4" id="KW-1017">Isopeptide bond</keyword>
<keyword evidence="5" id="KW-0597">Phosphoprotein</keyword>
<evidence type="ECO:0000256" key="4">
    <source>
        <dbReference type="ARBA" id="ARBA00022499"/>
    </source>
</evidence>
<keyword evidence="8" id="KW-0496">Mitochondrion</keyword>
<gene>
    <name evidence="16" type="ORF">NP493_204g09021</name>
</gene>
<comment type="function">
    <text evidence="12">Non-catalytic component of the NSL histone acetyltransferase complex, a multiprotein complex that mediates histone H4 acetylation at 'Lys-5'- and 'Lys-8' (H4K5ac and H4K8ac) at transcription start sites and promotes transcription initiation. Required for NSL complex stability and for transcription of intraciliary transport genes in both ciliated and non-ciliated cells by regulating histone H4 acetylation at 'Lys-5'- and 'Lys-12' (H4K5ac and H4K12ac). This is necessary for cilium assembly in ciliated cells and for organization of the microtubule cytoskeleton in non-ciliated cells. Required within the NSL complex to maintain nuclear architecture stability by promoting KAT8-mediated acetylation of lamin LMNA.</text>
</comment>
<dbReference type="GO" id="GO:0006325">
    <property type="term" value="P:chromatin organization"/>
    <property type="evidence" value="ECO:0007669"/>
    <property type="project" value="UniProtKB-KW"/>
</dbReference>
<keyword evidence="7" id="KW-0156">Chromatin regulator</keyword>
<dbReference type="PANTHER" id="PTHR13453">
    <property type="entry name" value="KAT8 REGULATORY NSL COMPLEX SUBUNIT 2"/>
    <property type="match status" value="1"/>
</dbReference>
<feature type="region of interest" description="Disordered" evidence="14">
    <location>
        <begin position="115"/>
        <end position="137"/>
    </location>
</feature>
<organism evidence="16 17">
    <name type="scientific">Ridgeia piscesae</name>
    <name type="common">Tubeworm</name>
    <dbReference type="NCBI Taxonomy" id="27915"/>
    <lineage>
        <taxon>Eukaryota</taxon>
        <taxon>Metazoa</taxon>
        <taxon>Spiralia</taxon>
        <taxon>Lophotrochozoa</taxon>
        <taxon>Annelida</taxon>
        <taxon>Polychaeta</taxon>
        <taxon>Sedentaria</taxon>
        <taxon>Canalipalpata</taxon>
        <taxon>Sabellida</taxon>
        <taxon>Siboglinidae</taxon>
        <taxon>Ridgeia</taxon>
    </lineage>
</organism>
<dbReference type="EMBL" id="JAODUO010000214">
    <property type="protein sequence ID" value="KAK2186076.1"/>
    <property type="molecule type" value="Genomic_DNA"/>
</dbReference>
<keyword evidence="6" id="KW-0832">Ubl conjugation</keyword>
<dbReference type="GO" id="GO:0005634">
    <property type="term" value="C:nucleus"/>
    <property type="evidence" value="ECO:0007669"/>
    <property type="project" value="UniProtKB-SubCell"/>
</dbReference>
<dbReference type="AlphaFoldDB" id="A0AAD9P0U2"/>
<evidence type="ECO:0000256" key="10">
    <source>
        <dbReference type="ARBA" id="ARBA00032947"/>
    </source>
</evidence>
<evidence type="ECO:0000256" key="12">
    <source>
        <dbReference type="ARBA" id="ARBA00093359"/>
    </source>
</evidence>
<dbReference type="InterPro" id="IPR026316">
    <property type="entry name" value="NSL2"/>
</dbReference>
<dbReference type="GO" id="GO:0005739">
    <property type="term" value="C:mitochondrion"/>
    <property type="evidence" value="ECO:0007669"/>
    <property type="project" value="UniProtKB-SubCell"/>
</dbReference>
<comment type="subcellular location">
    <subcellularLocation>
        <location evidence="2">Mitochondrion</location>
    </subcellularLocation>
    <subcellularLocation>
        <location evidence="1">Nucleus</location>
    </subcellularLocation>
</comment>
<dbReference type="InterPro" id="IPR025927">
    <property type="entry name" value="Znf_KANL2-like"/>
</dbReference>
<reference evidence="16" key="1">
    <citation type="journal article" date="2023" name="Mol. Biol. Evol.">
        <title>Third-Generation Sequencing Reveals the Adaptive Role of the Epigenome in Three Deep-Sea Polychaetes.</title>
        <authorList>
            <person name="Perez M."/>
            <person name="Aroh O."/>
            <person name="Sun Y."/>
            <person name="Lan Y."/>
            <person name="Juniper S.K."/>
            <person name="Young C.R."/>
            <person name="Angers B."/>
            <person name="Qian P.Y."/>
        </authorList>
    </citation>
    <scope>NUCLEOTIDE SEQUENCE</scope>
    <source>
        <strain evidence="16">R07B-5</strain>
    </source>
</reference>
<dbReference type="Pfam" id="PF13891">
    <property type="entry name" value="zf-C3HC3H_KANSL2"/>
    <property type="match status" value="2"/>
</dbReference>
<evidence type="ECO:0000256" key="9">
    <source>
        <dbReference type="ARBA" id="ARBA00023242"/>
    </source>
</evidence>
<dbReference type="PANTHER" id="PTHR13453:SF1">
    <property type="entry name" value="KAT8 REGULATORY NSL COMPLEX SUBUNIT 2"/>
    <property type="match status" value="1"/>
</dbReference>
<comment type="caution">
    <text evidence="16">The sequence shown here is derived from an EMBL/GenBank/DDBJ whole genome shotgun (WGS) entry which is preliminary data.</text>
</comment>
<dbReference type="Proteomes" id="UP001209878">
    <property type="component" value="Unassembled WGS sequence"/>
</dbReference>
<evidence type="ECO:0000313" key="17">
    <source>
        <dbReference type="Proteomes" id="UP001209878"/>
    </source>
</evidence>
<dbReference type="GO" id="GO:0044545">
    <property type="term" value="C:NSL complex"/>
    <property type="evidence" value="ECO:0007669"/>
    <property type="project" value="TreeGrafter"/>
</dbReference>
<feature type="region of interest" description="Disordered" evidence="14">
    <location>
        <begin position="377"/>
        <end position="420"/>
    </location>
</feature>
<evidence type="ECO:0000256" key="8">
    <source>
        <dbReference type="ARBA" id="ARBA00023128"/>
    </source>
</evidence>
<feature type="domain" description="KANL2-like probable zinc-finger" evidence="15">
    <location>
        <begin position="302"/>
        <end position="355"/>
    </location>
</feature>
<evidence type="ECO:0000256" key="5">
    <source>
        <dbReference type="ARBA" id="ARBA00022553"/>
    </source>
</evidence>
<protein>
    <recommendedName>
        <fullName evidence="3">KAT8 regulatory NSL complex subunit 2</fullName>
    </recommendedName>
    <alternativeName>
        <fullName evidence="11">NSL complex protein NSL2</fullName>
    </alternativeName>
    <alternativeName>
        <fullName evidence="10">Non-specific lethal 2 homolog</fullName>
    </alternativeName>
</protein>
<evidence type="ECO:0000256" key="3">
    <source>
        <dbReference type="ARBA" id="ARBA00015508"/>
    </source>
</evidence>
<evidence type="ECO:0000259" key="15">
    <source>
        <dbReference type="Pfam" id="PF13891"/>
    </source>
</evidence>
<sequence length="420" mass="47956">MSLKSSKPQLLQRPRLPVEGVFCCYSHRTCMQNRLEGYSYCARHILEDKNAPYKQCSYVSTKSGKRCPNAAHKMDKREGYCPSHARKAALLRQQAGRKKQPRDTPETLLSRLESHVAKATPAEHGRSEAKRARTHESVASRVLDYASSSDSDAGMTVVDQAWRGDADSDAESIDSEQEDPLKHAGVYTAEEVALITRDKLIRLQSLYIDQFKRLQHVMRERRRRYLQTVKIEKQALGSIHRCRDDPEQREKYEKLMAMKRHHRRFGKEALMYRQSKERRIATSEGSNYKAPAYPKCIHVVDGSKCAERTVPLSKFCPEHIMNDPHQVLFQTCCYGNGACVCPVPKVSNDPRCMLHVTLANLEYHLPLKREPLEIQVEEGRDEPPIDVVGDNDIKQEPDTPEVTFSLAEPVDSAIDRNDDI</sequence>
<evidence type="ECO:0000256" key="13">
    <source>
        <dbReference type="ARBA" id="ARBA00093543"/>
    </source>
</evidence>
<evidence type="ECO:0000256" key="2">
    <source>
        <dbReference type="ARBA" id="ARBA00004173"/>
    </source>
</evidence>
<proteinExistence type="predicted"/>
<evidence type="ECO:0000256" key="11">
    <source>
        <dbReference type="ARBA" id="ARBA00033378"/>
    </source>
</evidence>
<evidence type="ECO:0000256" key="1">
    <source>
        <dbReference type="ARBA" id="ARBA00004123"/>
    </source>
</evidence>
<name>A0AAD9P0U2_RIDPI</name>
<comment type="subunit">
    <text evidence="13">Component of the NSL complex at least composed of KAT8/MOF, KANSL1, KANSL2, KANSL3, MCRS1, PHF20, OGT1/OGT, WDR5 and HCFC1.</text>
</comment>